<dbReference type="InterPro" id="IPR003599">
    <property type="entry name" value="Ig_sub"/>
</dbReference>
<dbReference type="Pfam" id="PF13927">
    <property type="entry name" value="Ig_3"/>
    <property type="match status" value="4"/>
</dbReference>
<feature type="domain" description="Ig-like" evidence="5">
    <location>
        <begin position="824"/>
        <end position="909"/>
    </location>
</feature>
<feature type="domain" description="Ig-like" evidence="5">
    <location>
        <begin position="2217"/>
        <end position="2283"/>
    </location>
</feature>
<dbReference type="GO" id="GO:0009897">
    <property type="term" value="C:external side of plasma membrane"/>
    <property type="evidence" value="ECO:0007669"/>
    <property type="project" value="TreeGrafter"/>
</dbReference>
<feature type="region of interest" description="Disordered" evidence="3">
    <location>
        <begin position="604"/>
        <end position="671"/>
    </location>
</feature>
<evidence type="ECO:0000256" key="2">
    <source>
        <dbReference type="ARBA" id="ARBA00023157"/>
    </source>
</evidence>
<feature type="compositionally biased region" description="Polar residues" evidence="3">
    <location>
        <begin position="2014"/>
        <end position="2028"/>
    </location>
</feature>
<feature type="domain" description="Ig-like" evidence="5">
    <location>
        <begin position="1181"/>
        <end position="1266"/>
    </location>
</feature>
<feature type="domain" description="Ig-like" evidence="5">
    <location>
        <begin position="2123"/>
        <end position="2204"/>
    </location>
</feature>
<feature type="domain" description="Ig-like" evidence="5">
    <location>
        <begin position="2494"/>
        <end position="2661"/>
    </location>
</feature>
<keyword evidence="4" id="KW-0472">Membrane</keyword>
<feature type="domain" description="Ig-like" evidence="5">
    <location>
        <begin position="1940"/>
        <end position="2018"/>
    </location>
</feature>
<accession>A0A8T0BI50</accession>
<organism evidence="6 7">
    <name type="scientific">Silurus meridionalis</name>
    <name type="common">Southern catfish</name>
    <name type="synonym">Silurus soldatovi meridionalis</name>
    <dbReference type="NCBI Taxonomy" id="175797"/>
    <lineage>
        <taxon>Eukaryota</taxon>
        <taxon>Metazoa</taxon>
        <taxon>Chordata</taxon>
        <taxon>Craniata</taxon>
        <taxon>Vertebrata</taxon>
        <taxon>Euteleostomi</taxon>
        <taxon>Actinopterygii</taxon>
        <taxon>Neopterygii</taxon>
        <taxon>Teleostei</taxon>
        <taxon>Ostariophysi</taxon>
        <taxon>Siluriformes</taxon>
        <taxon>Siluridae</taxon>
        <taxon>Silurus</taxon>
    </lineage>
</organism>
<dbReference type="Pfam" id="PF13895">
    <property type="entry name" value="Ig_2"/>
    <property type="match status" value="13"/>
</dbReference>
<feature type="domain" description="Ig-like" evidence="5">
    <location>
        <begin position="1758"/>
        <end position="1844"/>
    </location>
</feature>
<evidence type="ECO:0000256" key="1">
    <source>
        <dbReference type="ARBA" id="ARBA00022729"/>
    </source>
</evidence>
<dbReference type="InterPro" id="IPR036179">
    <property type="entry name" value="Ig-like_dom_sf"/>
</dbReference>
<feature type="transmembrane region" description="Helical" evidence="4">
    <location>
        <begin position="2670"/>
        <end position="2691"/>
    </location>
</feature>
<protein>
    <recommendedName>
        <fullName evidence="5">Ig-like domain-containing protein</fullName>
    </recommendedName>
</protein>
<feature type="domain" description="Ig-like" evidence="5">
    <location>
        <begin position="422"/>
        <end position="513"/>
    </location>
</feature>
<evidence type="ECO:0000256" key="4">
    <source>
        <dbReference type="SAM" id="Phobius"/>
    </source>
</evidence>
<dbReference type="FunFam" id="2.60.40.10:FF:001607">
    <property type="entry name" value="Leukocyte immune-type receptor TS32.15 L2.5a"/>
    <property type="match status" value="6"/>
</dbReference>
<evidence type="ECO:0000313" key="7">
    <source>
        <dbReference type="Proteomes" id="UP000606274"/>
    </source>
</evidence>
<feature type="domain" description="Ig-like" evidence="5">
    <location>
        <begin position="1275"/>
        <end position="1346"/>
    </location>
</feature>
<feature type="region of interest" description="Disordered" evidence="3">
    <location>
        <begin position="2168"/>
        <end position="2205"/>
    </location>
</feature>
<dbReference type="Proteomes" id="UP000606274">
    <property type="component" value="Unassembled WGS sequence"/>
</dbReference>
<gene>
    <name evidence="6" type="ORF">HF521_019899</name>
</gene>
<dbReference type="Gene3D" id="2.60.40.10">
    <property type="entry name" value="Immunoglobulins"/>
    <property type="match status" value="25"/>
</dbReference>
<feature type="domain" description="Ig-like" evidence="5">
    <location>
        <begin position="2307"/>
        <end position="2397"/>
    </location>
</feature>
<keyword evidence="1" id="KW-0732">Signal</keyword>
<dbReference type="EMBL" id="JABFDY010000006">
    <property type="protein sequence ID" value="KAF7706645.1"/>
    <property type="molecule type" value="Genomic_DNA"/>
</dbReference>
<dbReference type="PANTHER" id="PTHR11481">
    <property type="entry name" value="IMMUNOGLOBULIN FC RECEPTOR"/>
    <property type="match status" value="1"/>
</dbReference>
<dbReference type="GO" id="GO:0007166">
    <property type="term" value="P:cell surface receptor signaling pathway"/>
    <property type="evidence" value="ECO:0007669"/>
    <property type="project" value="TreeGrafter"/>
</dbReference>
<evidence type="ECO:0000256" key="3">
    <source>
        <dbReference type="SAM" id="MobiDB-lite"/>
    </source>
</evidence>
<dbReference type="SMART" id="SM00408">
    <property type="entry name" value="IGc2"/>
    <property type="match status" value="21"/>
</dbReference>
<dbReference type="SMART" id="SM00409">
    <property type="entry name" value="IG"/>
    <property type="match status" value="25"/>
</dbReference>
<feature type="domain" description="Ig-like" evidence="5">
    <location>
        <begin position="150"/>
        <end position="224"/>
    </location>
</feature>
<feature type="region of interest" description="Disordered" evidence="3">
    <location>
        <begin position="2009"/>
        <end position="2029"/>
    </location>
</feature>
<dbReference type="InterPro" id="IPR007110">
    <property type="entry name" value="Ig-like_dom"/>
</dbReference>
<sequence>MRLYHWYRDDFHVQDSVKNVFTIKMYQSYKYKCYGSYSLRSTTLWSNKVTLTVIEKLKPELTSDLKGAALTGNSVTLYCTLKLQSAGWKFYWSKDTQRRETETETHSYTIRSVNVSDGGQYWCRAGRGIPVYYIHYSDALWVNVTENLKPVVIIKPDHHVFRGETVTFRCDIQGGGDTEWQYNWYTNNSQLYHNTQEFSLNSVIHEDSGNYTCRGLRSSDTQISEISDAGTLTVSETAEAVVSVSPQSWLTEGDSVTLNCEIESSSTGWTFSWYTDVLYRDSQGSYRYRTELLSDSNRGSGGTYTLSTVTLNHTGVYICRAVRGEQVYYSQYSKDQPLWITGESPPMSLIINPSRSQHFTIDSLSLSCENQRDSNGWTVRGYTNYMTWFDCSSVSGCNISSLYTTHTGVYWCQSESGERSNPVNITVHYGGVILDSPVQPVIEGRPLTLRCLYKYHNTKISDTGVNFYKDNLIVQSKNTGEMTISSVSKSDEGFYYCKHPEGGESPKSWISVSYQRSGYNNKVVVAVGVSSALLFIILLLILLWCCWHKSIKGKVGDIQQNSNLTPGQNPGAEASQSGYTPLQSGAWHFWDTITTNSQTFSTTNQVTNSSTMRDTSEVTNSQTFSTTNQVTNSSTMRDTSEVTNSQTFSTTNQVTNSSTMRDTSEVTNSQTFSTTNQVTISSTMRDTSEVTSSQHFSTSAEVTRSQRFQTTGQDSSTMRGTPEVTSAWPFWDIHHTSKSSQRFQTTGQDSSTMRGTPEVTSAWPFWDITHTRSQLFQTTGQDSSTMRGTPEVTSAWPLWDIIYTRKLEDSYTPTTFTYSQEESPTPVVIIKPETEVFSGETVTFICEIQKGKDTEWSYDWIRDYYTFYPYHTTQEFSISSITDSYQGNYTCSGRRHSDSQITEMSDPVTLTVSKKPKPTVSVNPQSSIYTGDTVTLNCNLQSTGWSFFWYKYQKFNPLNTNPLSVIISNEGQTTYYCKALRGNYESEFSAPVIITVKARPKPVVKIQPAVNVFIGETVTLTCDIQTVGSWKYHWYRNNEEISDAAEERAYMISDVKASDKGAYRCEGTQSSDPKYTQSSDAVTLTVSEKPEPELTSDLKGAALTGNSVTLYCTLKLQSAGWKFYWSKDTQSRETETKTHSYTIRSVSVSDGSQYRCRAGRGNPVYYTNYSDALWVNVIENPKPVVIMKPDTQVFRGETVTFRCEIQRGRDTEWRYDWYKDDNTLNPKQTTQEFSISSVPDSSRGKYTCRGRRHSDNQISEMSDRVTLTVSEKPKPTVSVNPQSSIYTGDTVTLNCNLQTPGWSFSWYINQKLNSPNTNPLSVIISNEGQTTYYCKALRGNYESEFSAEARIIVKARPKPVVKIQPAVNVFIGETVTLTCDIQTGGSWKYHWYRNNDEILDAAGTRTYRISNVKDSNKGAYRCKGTQSSDPKYTQSSDAVTLTVSEKPEPELTLDLKGAALTGNPVILSCTLKLQSAGWKFYWMKDTQSRETETETHSYTIRSVSVPDGGQYRCRAGRGKPVYYTHYSDALWVNVIGESSPVSLFINPSRSQHFTADSLSLSCEDQRDSTGWKVRGYTHNEASIISSSVSGSTYNIISLSPSHTGVYWCQSESGERSDSVNITVHNGDVILDSPVHPVTEGCSLTLRCLYRKTTAGMGFYKDDSVLQSKTTLDMTISSVSTSDEGFYHCKNPERGDSPKSWISVRVQPPGKPSVLKILSSLVVVSLYVLVTIILAVKCYRARTEPGEDIRPYRVIEESPKSVVIIKPDTEVFRGERVDFRCDIQEGGDTEWRYDWYKNDYKEDLHHTTQEFSINSVTDTDSGEYTCRRWRRDSQSSDFSDPVTLTVSAKPKPELTSDLKGPALTGNSVTLYCTVKEQSVGWKFYWIKVEQSQESESETHSYTIRSVSVSDGGQYWCRAGRGNPVYYTHYSDALWVNITENPKPVLIIKPDTQVLRGEIVTIRCEIKRIEYTEWNYDWYRDDNTLDPNLTTQEFSISSITDTYRGKYTCRGRKSSDNQVSKTSDPVTLTVSEKPKPELTSDLKGAALTGNSVTLYCTLKLQSAGWKFYWSKDTLGKETESETHSYTIRSVSVSDGGHYRCRAGRGNPVYYTHYSDALWVKVTERPKPVVIIRPGTHVFSGEKVTFKCELQGGGDTEWTYSWYKKDNRNPPFSTTQEFSRDSVTDSDSGEYTCSGRRHSDSQSSEISDPLTLTVSEKLKPKLTSDLAGAALIENSVSLLCTLNLQSAGWKFYWKKETQSRETETDTDHYTISSVTVSDGGQYRCRAGRGRSPVYYTHYSDALWVNVIESPKPVLIFEPDKQVFSGEKVTFRCDLQTEENTKWTYYWFRNDYTSHPYQTTQDSSFSLDTQYYTNYYSGKYSCRGRRSDSHISKISDPATLTVSEKPEPELTSDLKGAALTGNSVTLYCTLKLQSAGWKFYWSKDTQRRETETETNHYLFRSVSVSDGGQYRCRAGRGNPVYYTHYSDALWVNVTGESPRVSLIINPSRTQHFTADSLSLSCEDQRDSTGWTVRRYTHSEASLDCSSVSGSTCNISSLSPSHTGVYWCQSESGERSKSVNITVHNGDVILDSPVHPVTEGNPLTLRCLYHNTNISTGIAFYKHDSIIQDQTTGVMTISSVSKSDEGFYHCKHPERGESVKSWVSVSVSPSGSSGAILGLCLAFVFVIIIIALILLLRYRKKKGVEYQPPSTVNQDTTQPAGAESIYANADIMTRAGPSNGNYPDVVTRKISKTMMQPECHVI</sequence>
<comment type="caution">
    <text evidence="6">The sequence shown here is derived from an EMBL/GenBank/DDBJ whole genome shotgun (WGS) entry which is preliminary data.</text>
</comment>
<dbReference type="SUPFAM" id="SSF48726">
    <property type="entry name" value="Immunoglobulin"/>
    <property type="match status" value="24"/>
</dbReference>
<feature type="domain" description="Ig-like" evidence="5">
    <location>
        <begin position="2404"/>
        <end position="2470"/>
    </location>
</feature>
<keyword evidence="7" id="KW-1185">Reference proteome</keyword>
<keyword evidence="4" id="KW-1133">Transmembrane helix</keyword>
<evidence type="ECO:0000313" key="6">
    <source>
        <dbReference type="EMBL" id="KAF7706645.1"/>
    </source>
</evidence>
<feature type="domain" description="Ig-like" evidence="5">
    <location>
        <begin position="2034"/>
        <end position="2100"/>
    </location>
</feature>
<name>A0A8T0BI50_SILME</name>
<reference evidence="6" key="1">
    <citation type="submission" date="2020-08" db="EMBL/GenBank/DDBJ databases">
        <title>Chromosome-level assembly of Southern catfish (Silurus meridionalis) provides insights into visual adaptation to the nocturnal and benthic lifestyles.</title>
        <authorList>
            <person name="Zhang Y."/>
            <person name="Wang D."/>
            <person name="Peng Z."/>
        </authorList>
    </citation>
    <scope>NUCLEOTIDE SEQUENCE</scope>
    <source>
        <strain evidence="6">SWU-2019-XX</strain>
        <tissue evidence="6">Muscle</tissue>
    </source>
</reference>
<feature type="compositionally biased region" description="Polar residues" evidence="3">
    <location>
        <begin position="617"/>
        <end position="671"/>
    </location>
</feature>
<feature type="domain" description="Ig-like" evidence="5">
    <location>
        <begin position="1449"/>
        <end position="1515"/>
    </location>
</feature>
<feature type="domain" description="Ig-like" evidence="5">
    <location>
        <begin position="1000"/>
        <end position="1087"/>
    </location>
</feature>
<dbReference type="GO" id="GO:0006955">
    <property type="term" value="P:immune response"/>
    <property type="evidence" value="ECO:0007669"/>
    <property type="project" value="TreeGrafter"/>
</dbReference>
<dbReference type="InterPro" id="IPR050488">
    <property type="entry name" value="Ig_Fc_receptor"/>
</dbReference>
<feature type="domain" description="Ig-like" evidence="5">
    <location>
        <begin position="59"/>
        <end position="125"/>
    </location>
</feature>
<keyword evidence="2" id="KW-1015">Disulfide bond</keyword>
<feature type="domain" description="Ig-like" evidence="5">
    <location>
        <begin position="918"/>
        <end position="989"/>
    </location>
</feature>
<keyword evidence="4" id="KW-0812">Transmembrane</keyword>
<dbReference type="PROSITE" id="PS50835">
    <property type="entry name" value="IG_LIKE"/>
    <property type="match status" value="21"/>
</dbReference>
<feature type="domain" description="Ig-like" evidence="5">
    <location>
        <begin position="1357"/>
        <end position="1444"/>
    </location>
</feature>
<feature type="domain" description="Ig-like" evidence="5">
    <location>
        <begin position="239"/>
        <end position="330"/>
    </location>
</feature>
<feature type="domain" description="Ig-like" evidence="5">
    <location>
        <begin position="1851"/>
        <end position="1917"/>
    </location>
</feature>
<feature type="region of interest" description="Disordered" evidence="3">
    <location>
        <begin position="685"/>
        <end position="721"/>
    </location>
</feature>
<proteinExistence type="predicted"/>
<feature type="transmembrane region" description="Helical" evidence="4">
    <location>
        <begin position="523"/>
        <end position="547"/>
    </location>
</feature>
<feature type="compositionally biased region" description="Polar residues" evidence="3">
    <location>
        <begin position="685"/>
        <end position="719"/>
    </location>
</feature>
<dbReference type="GO" id="GO:0004888">
    <property type="term" value="F:transmembrane signaling receptor activity"/>
    <property type="evidence" value="ECO:0007669"/>
    <property type="project" value="TreeGrafter"/>
</dbReference>
<dbReference type="InterPro" id="IPR003598">
    <property type="entry name" value="Ig_sub2"/>
</dbReference>
<dbReference type="InterPro" id="IPR013783">
    <property type="entry name" value="Ig-like_fold"/>
</dbReference>
<evidence type="ECO:0000259" key="5">
    <source>
        <dbReference type="PROSITE" id="PS50835"/>
    </source>
</evidence>
<feature type="domain" description="Ig-like" evidence="5">
    <location>
        <begin position="1092"/>
        <end position="1158"/>
    </location>
</feature>
<dbReference type="PANTHER" id="PTHR11481:SF64">
    <property type="entry name" value="FC RECEPTOR-LIKE PROTEIN 4"/>
    <property type="match status" value="1"/>
</dbReference>